<dbReference type="GO" id="GO:0006354">
    <property type="term" value="P:DNA-templated transcription elongation"/>
    <property type="evidence" value="ECO:0007669"/>
    <property type="project" value="TreeGrafter"/>
</dbReference>
<keyword evidence="12" id="KW-0648">Protein biosynthesis</keyword>
<dbReference type="InterPro" id="IPR023459">
    <property type="entry name" value="Tscrpt_elong_fac_GreA/B_fam"/>
</dbReference>
<dbReference type="Gene3D" id="3.10.50.30">
    <property type="entry name" value="Transcription elongation factor, GreA/GreB, C-terminal domain"/>
    <property type="match status" value="1"/>
</dbReference>
<dbReference type="InterPro" id="IPR022691">
    <property type="entry name" value="Tscrpt_elong_fac_GreA/B_N"/>
</dbReference>
<feature type="domain" description="Transcription elongation factor GreA/GreB N-terminal" evidence="11">
    <location>
        <begin position="9"/>
        <end position="78"/>
    </location>
</feature>
<proteinExistence type="inferred from homology"/>
<organism evidence="12 13">
    <name type="scientific">Candidatus Curtissbacteria bacterium GW2011_GWA2_41_24</name>
    <dbReference type="NCBI Taxonomy" id="1618411"/>
    <lineage>
        <taxon>Bacteria</taxon>
        <taxon>Candidatus Curtissiibacteriota</taxon>
    </lineage>
</organism>
<dbReference type="AlphaFoldDB" id="A0A0G0VUZ0"/>
<dbReference type="NCBIfam" id="NF001263">
    <property type="entry name" value="PRK00226.1-4"/>
    <property type="match status" value="1"/>
</dbReference>
<evidence type="ECO:0000256" key="4">
    <source>
        <dbReference type="ARBA" id="ARBA00023125"/>
    </source>
</evidence>
<dbReference type="Pfam" id="PF03449">
    <property type="entry name" value="GreA_GreB_N"/>
    <property type="match status" value="1"/>
</dbReference>
<dbReference type="EMBL" id="LCBC01000004">
    <property type="protein sequence ID" value="KKS04649.1"/>
    <property type="molecule type" value="Genomic_DNA"/>
</dbReference>
<dbReference type="GO" id="GO:0070063">
    <property type="term" value="F:RNA polymerase binding"/>
    <property type="evidence" value="ECO:0007669"/>
    <property type="project" value="InterPro"/>
</dbReference>
<evidence type="ECO:0000256" key="1">
    <source>
        <dbReference type="ARBA" id="ARBA00008213"/>
    </source>
</evidence>
<dbReference type="PIRSF" id="PIRSF006092">
    <property type="entry name" value="GreA_GreB"/>
    <property type="match status" value="1"/>
</dbReference>
<reference evidence="12 13" key="1">
    <citation type="journal article" date="2015" name="Nature">
        <title>rRNA introns, odd ribosomes, and small enigmatic genomes across a large radiation of phyla.</title>
        <authorList>
            <person name="Brown C.T."/>
            <person name="Hug L.A."/>
            <person name="Thomas B.C."/>
            <person name="Sharon I."/>
            <person name="Castelle C.J."/>
            <person name="Singh A."/>
            <person name="Wilkins M.J."/>
            <person name="Williams K.H."/>
            <person name="Banfield J.F."/>
        </authorList>
    </citation>
    <scope>NUCLEOTIDE SEQUENCE [LARGE SCALE GENOMIC DNA]</scope>
</reference>
<evidence type="ECO:0000313" key="13">
    <source>
        <dbReference type="Proteomes" id="UP000034493"/>
    </source>
</evidence>
<dbReference type="FunFam" id="1.10.287.180:FF:000001">
    <property type="entry name" value="Transcription elongation factor GreA"/>
    <property type="match status" value="1"/>
</dbReference>
<dbReference type="PANTHER" id="PTHR30437">
    <property type="entry name" value="TRANSCRIPTION ELONGATION FACTOR GREA"/>
    <property type="match status" value="1"/>
</dbReference>
<evidence type="ECO:0000256" key="2">
    <source>
        <dbReference type="ARBA" id="ARBA00013729"/>
    </source>
</evidence>
<keyword evidence="12" id="KW-0251">Elongation factor</keyword>
<dbReference type="PANTHER" id="PTHR30437:SF4">
    <property type="entry name" value="TRANSCRIPTION ELONGATION FACTOR GREA"/>
    <property type="match status" value="1"/>
</dbReference>
<keyword evidence="5 8" id="KW-0804">Transcription</keyword>
<evidence type="ECO:0000256" key="7">
    <source>
        <dbReference type="ARBA" id="ARBA00030776"/>
    </source>
</evidence>
<evidence type="ECO:0000259" key="11">
    <source>
        <dbReference type="Pfam" id="PF03449"/>
    </source>
</evidence>
<evidence type="ECO:0000256" key="6">
    <source>
        <dbReference type="ARBA" id="ARBA00024916"/>
    </source>
</evidence>
<dbReference type="Gene3D" id="1.10.287.180">
    <property type="entry name" value="Transcription elongation factor, GreA/GreB, N-terminal domain"/>
    <property type="match status" value="1"/>
</dbReference>
<dbReference type="HAMAP" id="MF_00105">
    <property type="entry name" value="GreA_GreB"/>
    <property type="match status" value="1"/>
</dbReference>
<comment type="function">
    <text evidence="6 8 9">Necessary for efficient RNA polymerase transcription elongation past template-encoded arresting sites. The arresting sites in DNA have the property of trapping a certain fraction of elongating RNA polymerases that pass through, resulting in locked ternary complexes. Cleavage of the nascent transcript by cleavage factors such as GreA or GreB allows the resumption of elongation from the new 3'terminus. GreA releases sequences of 2 to 3 nucleotides.</text>
</comment>
<dbReference type="Pfam" id="PF01272">
    <property type="entry name" value="GreA_GreB"/>
    <property type="match status" value="1"/>
</dbReference>
<dbReference type="PATRIC" id="fig|1618411.3.peg.349"/>
<dbReference type="InterPro" id="IPR001437">
    <property type="entry name" value="Tscrpt_elong_fac_GreA/B_C"/>
</dbReference>
<evidence type="ECO:0000313" key="12">
    <source>
        <dbReference type="EMBL" id="KKS04649.1"/>
    </source>
</evidence>
<keyword evidence="3 8" id="KW-0805">Transcription regulation</keyword>
<dbReference type="GO" id="GO:0003677">
    <property type="term" value="F:DNA binding"/>
    <property type="evidence" value="ECO:0007669"/>
    <property type="project" value="UniProtKB-UniRule"/>
</dbReference>
<keyword evidence="4 8" id="KW-0238">DNA-binding</keyword>
<dbReference type="SUPFAM" id="SSF46557">
    <property type="entry name" value="GreA transcript cleavage protein, N-terminal domain"/>
    <property type="match status" value="1"/>
</dbReference>
<accession>A0A0G0VUZ0</accession>
<dbReference type="InterPro" id="IPR028624">
    <property type="entry name" value="Tscrpt_elong_fac_GreA/B"/>
</dbReference>
<dbReference type="InterPro" id="IPR036805">
    <property type="entry name" value="Tscrpt_elong_fac_GreA/B_N_sf"/>
</dbReference>
<dbReference type="GO" id="GO:0032784">
    <property type="term" value="P:regulation of DNA-templated transcription elongation"/>
    <property type="evidence" value="ECO:0007669"/>
    <property type="project" value="UniProtKB-UniRule"/>
</dbReference>
<comment type="similarity">
    <text evidence="1 8 9">Belongs to the GreA/GreB family.</text>
</comment>
<protein>
    <recommendedName>
        <fullName evidence="2 8">Transcription elongation factor GreA</fullName>
    </recommendedName>
    <alternativeName>
        <fullName evidence="7 8">Transcript cleavage factor GreA</fullName>
    </alternativeName>
</protein>
<evidence type="ECO:0000256" key="3">
    <source>
        <dbReference type="ARBA" id="ARBA00023015"/>
    </source>
</evidence>
<comment type="caution">
    <text evidence="12">The sequence shown here is derived from an EMBL/GenBank/DDBJ whole genome shotgun (WGS) entry which is preliminary data.</text>
</comment>
<dbReference type="SUPFAM" id="SSF54534">
    <property type="entry name" value="FKBP-like"/>
    <property type="match status" value="1"/>
</dbReference>
<name>A0A0G0VUZ0_9BACT</name>
<evidence type="ECO:0000259" key="10">
    <source>
        <dbReference type="Pfam" id="PF01272"/>
    </source>
</evidence>
<feature type="domain" description="Transcription elongation factor GreA/GreB C-terminal" evidence="10">
    <location>
        <begin position="84"/>
        <end position="156"/>
    </location>
</feature>
<evidence type="ECO:0000256" key="8">
    <source>
        <dbReference type="HAMAP-Rule" id="MF_00105"/>
    </source>
</evidence>
<gene>
    <name evidence="8" type="primary">greA</name>
    <name evidence="12" type="ORF">UU56_C0004G0050</name>
</gene>
<dbReference type="NCBIfam" id="TIGR01462">
    <property type="entry name" value="greA"/>
    <property type="match status" value="1"/>
</dbReference>
<dbReference type="GO" id="GO:0003746">
    <property type="term" value="F:translation elongation factor activity"/>
    <property type="evidence" value="ECO:0007669"/>
    <property type="project" value="UniProtKB-KW"/>
</dbReference>
<sequence length="156" mass="17311">MAQSSKKFILTHEGLTKFKSEYEELIGVKRPAVISRIQRAREFGDLSENSEYDAAKDEQSLLELRIAQLEEILSKSQIIEPIKKADFVVIGSTVVIEMNDEIHEFTIVGSMEADPTAQKISNESPIGKAIQGLQVGETIEVVVGPVKSKIKVLEIK</sequence>
<dbReference type="Proteomes" id="UP000034493">
    <property type="component" value="Unassembled WGS sequence"/>
</dbReference>
<evidence type="ECO:0000256" key="5">
    <source>
        <dbReference type="ARBA" id="ARBA00023163"/>
    </source>
</evidence>
<dbReference type="InterPro" id="IPR036953">
    <property type="entry name" value="GreA/GreB_C_sf"/>
</dbReference>
<dbReference type="InterPro" id="IPR006359">
    <property type="entry name" value="Tscrpt_elong_fac_GreA"/>
</dbReference>
<evidence type="ECO:0000256" key="9">
    <source>
        <dbReference type="RuleBase" id="RU000556"/>
    </source>
</evidence>